<dbReference type="GO" id="GO:0016887">
    <property type="term" value="F:ATP hydrolysis activity"/>
    <property type="evidence" value="ECO:0007669"/>
    <property type="project" value="InterPro"/>
</dbReference>
<comment type="similarity">
    <text evidence="1">Belongs to the ABC transporter superfamily.</text>
</comment>
<proteinExistence type="inferred from homology"/>
<evidence type="ECO:0000259" key="5">
    <source>
        <dbReference type="PROSITE" id="PS50893"/>
    </source>
</evidence>
<protein>
    <submittedName>
        <fullName evidence="6">ABC transporter ATPase</fullName>
    </submittedName>
</protein>
<name>S5SR71_9CORY</name>
<dbReference type="EMBL" id="CP003924">
    <property type="protein sequence ID" value="AGS33584.1"/>
    <property type="molecule type" value="Genomic_DNA"/>
</dbReference>
<dbReference type="PANTHER" id="PTHR42734">
    <property type="entry name" value="METAL TRANSPORT SYSTEM ATP-BINDING PROTEIN TM_0124-RELATED"/>
    <property type="match status" value="1"/>
</dbReference>
<dbReference type="GO" id="GO:0005524">
    <property type="term" value="F:ATP binding"/>
    <property type="evidence" value="ECO:0007669"/>
    <property type="project" value="UniProtKB-KW"/>
</dbReference>
<dbReference type="OrthoDB" id="5296765at2"/>
<dbReference type="InterPro" id="IPR050153">
    <property type="entry name" value="Metal_Ion_Import_ABC"/>
</dbReference>
<evidence type="ECO:0000313" key="6">
    <source>
        <dbReference type="EMBL" id="AGS33584.1"/>
    </source>
</evidence>
<sequence>MLEATNVGHRYHVKGDWLFRGLDLTVHPGEVISVLGPNARGKTTLLTCLAGLRTPREGRVEVTGTLGFVPQSHAADHPFTVLEMVLMGRASRVRAWSVPDEEDQAAAWAALHRVGMADRGAQRYTDLSGGQRQLVLMARALVCRPSVLILDEPTSALDLRNQRRVLLVLRSLAEEGMGVVFTTHDPTHALHLSHRTLRMEDELTLGPTAQLLTAESLTGMYRVPVLTTPVHFASGVRPVVAPDLLSEPERTP</sequence>
<evidence type="ECO:0000313" key="7">
    <source>
        <dbReference type="Proteomes" id="UP000015388"/>
    </source>
</evidence>
<dbReference type="KEGG" id="cmd:B841_00505"/>
<dbReference type="SUPFAM" id="SSF52540">
    <property type="entry name" value="P-loop containing nucleoside triphosphate hydrolases"/>
    <property type="match status" value="1"/>
</dbReference>
<dbReference type="InterPro" id="IPR017871">
    <property type="entry name" value="ABC_transporter-like_CS"/>
</dbReference>
<dbReference type="AlphaFoldDB" id="S5SR71"/>
<reference evidence="6 7" key="1">
    <citation type="submission" date="2012-11" db="EMBL/GenBank/DDBJ databases">
        <title>The complete genome sequence of Corynebacterium maris Coryn-1 (=DSM 45190).</title>
        <authorList>
            <person name="Schaffert L."/>
            <person name="Albersmeier A."/>
            <person name="Kalinowski J."/>
            <person name="Ruckert C."/>
        </authorList>
    </citation>
    <scope>NUCLEOTIDE SEQUENCE [LARGE SCALE GENOMIC DNA]</scope>
    <source>
        <strain evidence="7">Coryn-1</strain>
    </source>
</reference>
<dbReference type="PROSITE" id="PS00211">
    <property type="entry name" value="ABC_TRANSPORTER_1"/>
    <property type="match status" value="1"/>
</dbReference>
<feature type="domain" description="ABC transporter" evidence="5">
    <location>
        <begin position="2"/>
        <end position="233"/>
    </location>
</feature>
<dbReference type="PANTHER" id="PTHR42734:SF6">
    <property type="entry name" value="MOLYBDATE IMPORT ATP-BINDING PROTEIN MOLC"/>
    <property type="match status" value="1"/>
</dbReference>
<dbReference type="Proteomes" id="UP000015388">
    <property type="component" value="Chromosome"/>
</dbReference>
<dbReference type="PROSITE" id="PS50893">
    <property type="entry name" value="ABC_TRANSPORTER_2"/>
    <property type="match status" value="1"/>
</dbReference>
<dbReference type="InterPro" id="IPR003593">
    <property type="entry name" value="AAA+_ATPase"/>
</dbReference>
<dbReference type="Gene3D" id="3.40.50.300">
    <property type="entry name" value="P-loop containing nucleotide triphosphate hydrolases"/>
    <property type="match status" value="1"/>
</dbReference>
<evidence type="ECO:0000256" key="3">
    <source>
        <dbReference type="ARBA" id="ARBA00022741"/>
    </source>
</evidence>
<dbReference type="HOGENOM" id="CLU_000604_1_11_11"/>
<organism evidence="6 7">
    <name type="scientific">Corynebacterium maris DSM 45190</name>
    <dbReference type="NCBI Taxonomy" id="1224163"/>
    <lineage>
        <taxon>Bacteria</taxon>
        <taxon>Bacillati</taxon>
        <taxon>Actinomycetota</taxon>
        <taxon>Actinomycetes</taxon>
        <taxon>Mycobacteriales</taxon>
        <taxon>Corynebacteriaceae</taxon>
        <taxon>Corynebacterium</taxon>
    </lineage>
</organism>
<dbReference type="SMART" id="SM00382">
    <property type="entry name" value="AAA"/>
    <property type="match status" value="1"/>
</dbReference>
<keyword evidence="3" id="KW-0547">Nucleotide-binding</keyword>
<accession>S5SR71</accession>
<evidence type="ECO:0000256" key="1">
    <source>
        <dbReference type="ARBA" id="ARBA00005417"/>
    </source>
</evidence>
<dbReference type="InterPro" id="IPR003439">
    <property type="entry name" value="ABC_transporter-like_ATP-bd"/>
</dbReference>
<evidence type="ECO:0000256" key="4">
    <source>
        <dbReference type="ARBA" id="ARBA00022840"/>
    </source>
</evidence>
<dbReference type="Pfam" id="PF00005">
    <property type="entry name" value="ABC_tran"/>
    <property type="match status" value="1"/>
</dbReference>
<keyword evidence="4" id="KW-0067">ATP-binding</keyword>
<dbReference type="STRING" id="1224163.B841_00505"/>
<dbReference type="InterPro" id="IPR027417">
    <property type="entry name" value="P-loop_NTPase"/>
</dbReference>
<dbReference type="PATRIC" id="fig|1224163.3.peg.102"/>
<keyword evidence="2" id="KW-0813">Transport</keyword>
<evidence type="ECO:0000256" key="2">
    <source>
        <dbReference type="ARBA" id="ARBA00022448"/>
    </source>
</evidence>
<dbReference type="eggNOG" id="COG1120">
    <property type="taxonomic scope" value="Bacteria"/>
</dbReference>
<gene>
    <name evidence="6" type="ORF">B841_00505</name>
</gene>
<keyword evidence="7" id="KW-1185">Reference proteome</keyword>
<dbReference type="RefSeq" id="WP_020933519.1">
    <property type="nucleotide sequence ID" value="NC_021915.1"/>
</dbReference>